<evidence type="ECO:0000313" key="11">
    <source>
        <dbReference type="Proteomes" id="UP000234845"/>
    </source>
</evidence>
<accession>A0A2N5XYK8</accession>
<comment type="catalytic activity">
    <reaction evidence="5 6">
        <text>Exonucleolytic cleavage in either 5'- to 3'- or 3'- to 5'-direction to yield nucleoside 5'-phosphates.</text>
        <dbReference type="EC" id="3.1.11.6"/>
    </reaction>
</comment>
<comment type="subcellular location">
    <subcellularLocation>
        <location evidence="5 6">Cytoplasm</location>
    </subcellularLocation>
</comment>
<keyword evidence="3 5" id="KW-0378">Hydrolase</keyword>
<dbReference type="NCBIfam" id="TIGR00237">
    <property type="entry name" value="xseA"/>
    <property type="match status" value="1"/>
</dbReference>
<proteinExistence type="inferred from homology"/>
<keyword evidence="2 5" id="KW-0540">Nuclease</keyword>
<feature type="domain" description="Exonuclease VII large subunit C-terminal" evidence="8">
    <location>
        <begin position="154"/>
        <end position="471"/>
    </location>
</feature>
<dbReference type="Pfam" id="PF13742">
    <property type="entry name" value="tRNA_anti_2"/>
    <property type="match status" value="1"/>
</dbReference>
<evidence type="ECO:0000256" key="4">
    <source>
        <dbReference type="ARBA" id="ARBA00022839"/>
    </source>
</evidence>
<comment type="caution">
    <text evidence="10">The sequence shown here is derived from an EMBL/GenBank/DDBJ whole genome shotgun (WGS) entry which is preliminary data.</text>
</comment>
<keyword evidence="7" id="KW-0175">Coiled coil</keyword>
<dbReference type="Pfam" id="PF02601">
    <property type="entry name" value="Exonuc_VII_L"/>
    <property type="match status" value="1"/>
</dbReference>
<dbReference type="PANTHER" id="PTHR30008">
    <property type="entry name" value="EXODEOXYRIBONUCLEASE 7 LARGE SUBUNIT"/>
    <property type="match status" value="1"/>
</dbReference>
<dbReference type="GO" id="GO:0003676">
    <property type="term" value="F:nucleic acid binding"/>
    <property type="evidence" value="ECO:0007669"/>
    <property type="project" value="InterPro"/>
</dbReference>
<comment type="similarity">
    <text evidence="5 6">Belongs to the XseA family.</text>
</comment>
<protein>
    <recommendedName>
        <fullName evidence="5">Exodeoxyribonuclease 7 large subunit</fullName>
        <ecNumber evidence="5">3.1.11.6</ecNumber>
    </recommendedName>
    <alternativeName>
        <fullName evidence="5">Exodeoxyribonuclease VII large subunit</fullName>
        <shortName evidence="5">Exonuclease VII large subunit</shortName>
    </alternativeName>
</protein>
<dbReference type="InterPro" id="IPR025824">
    <property type="entry name" value="OB-fold_nuc-bd_dom"/>
</dbReference>
<evidence type="ECO:0000313" key="10">
    <source>
        <dbReference type="EMBL" id="PLW81228.1"/>
    </source>
</evidence>
<dbReference type="PANTHER" id="PTHR30008:SF0">
    <property type="entry name" value="EXODEOXYRIBONUCLEASE 7 LARGE SUBUNIT"/>
    <property type="match status" value="1"/>
</dbReference>
<evidence type="ECO:0000256" key="3">
    <source>
        <dbReference type="ARBA" id="ARBA00022801"/>
    </source>
</evidence>
<comment type="subunit">
    <text evidence="5">Heterooligomer composed of large and small subunits.</text>
</comment>
<dbReference type="GO" id="GO:0009318">
    <property type="term" value="C:exodeoxyribonuclease VII complex"/>
    <property type="evidence" value="ECO:0007669"/>
    <property type="project" value="UniProtKB-UniRule"/>
</dbReference>
<evidence type="ECO:0000256" key="1">
    <source>
        <dbReference type="ARBA" id="ARBA00022490"/>
    </source>
</evidence>
<evidence type="ECO:0000256" key="6">
    <source>
        <dbReference type="RuleBase" id="RU004355"/>
    </source>
</evidence>
<evidence type="ECO:0000259" key="9">
    <source>
        <dbReference type="Pfam" id="PF13742"/>
    </source>
</evidence>
<feature type="domain" description="OB-fold nucleic acid binding" evidence="9">
    <location>
        <begin position="38"/>
        <end position="130"/>
    </location>
</feature>
<dbReference type="GO" id="GO:0008855">
    <property type="term" value="F:exodeoxyribonuclease VII activity"/>
    <property type="evidence" value="ECO:0007669"/>
    <property type="project" value="UniProtKB-UniRule"/>
</dbReference>
<dbReference type="InterPro" id="IPR003753">
    <property type="entry name" value="Exonuc_VII_L"/>
</dbReference>
<dbReference type="GO" id="GO:0005737">
    <property type="term" value="C:cytoplasm"/>
    <property type="evidence" value="ECO:0007669"/>
    <property type="project" value="UniProtKB-SubCell"/>
</dbReference>
<feature type="coiled-coil region" evidence="7">
    <location>
        <begin position="315"/>
        <end position="408"/>
    </location>
</feature>
<name>A0A2N5XYK8_9GAMM</name>
<keyword evidence="4 5" id="KW-0269">Exonuclease</keyword>
<dbReference type="GO" id="GO:0006308">
    <property type="term" value="P:DNA catabolic process"/>
    <property type="evidence" value="ECO:0007669"/>
    <property type="project" value="UniProtKB-UniRule"/>
</dbReference>
<evidence type="ECO:0000256" key="7">
    <source>
        <dbReference type="SAM" id="Coils"/>
    </source>
</evidence>
<dbReference type="OrthoDB" id="9802795at2"/>
<keyword evidence="11" id="KW-1185">Reference proteome</keyword>
<dbReference type="CDD" id="cd04489">
    <property type="entry name" value="ExoVII_LU_OBF"/>
    <property type="match status" value="1"/>
</dbReference>
<evidence type="ECO:0000259" key="8">
    <source>
        <dbReference type="Pfam" id="PF02601"/>
    </source>
</evidence>
<dbReference type="EC" id="3.1.11.6" evidence="5"/>
<sequence>MGDSGWQREGKHAIINLLQPSGKPESVSQQQSLVPPTLSVGQLNREARRLLESHFGFVWVEGEVSNFAAPSSGHWYFSLKDGAAQVRCAMFRPRNQHIRFTPENGMAIRLRCRVSLYEGRGEFQLIVEYLEHAGAGALQAAFEQLKHRLQLEGLFDAERKSPLPVQVKRLGVITSPTGAAIHDVLTVLRRRCPSIEVFLLPVPVQGDSAAGEIRDAIERANRWHREGKVKLDALLVTRGGGSLEDLWAFNEEVVARAIVASELPVVSAVGHEVDISIADMVADSRGATPSAAAELLSPDQREWLLRLQRIEQDLQRQVRNHLLRANRELAHLQQRLKHPGHLLREQAQRLDELEQRLHRAQRNQLRQHRAGLELLANRLAARSPVVSIHRRQRDCSELEQRLQRAMARKVERASTRLAHLAQLLDSVSPLATLQRGYAIITTPEGRVVKDASSVAPGDTLNARLAQGSLSLTVRKTDT</sequence>
<dbReference type="AlphaFoldDB" id="A0A2N5XYK8"/>
<dbReference type="InterPro" id="IPR020579">
    <property type="entry name" value="Exonuc_VII_lsu_C"/>
</dbReference>
<dbReference type="Proteomes" id="UP000234845">
    <property type="component" value="Unassembled WGS sequence"/>
</dbReference>
<dbReference type="EMBL" id="PKLZ01000015">
    <property type="protein sequence ID" value="PLW81228.1"/>
    <property type="molecule type" value="Genomic_DNA"/>
</dbReference>
<dbReference type="HAMAP" id="MF_00378">
    <property type="entry name" value="Exonuc_7_L"/>
    <property type="match status" value="1"/>
</dbReference>
<gene>
    <name evidence="5" type="primary">xseA</name>
    <name evidence="10" type="ORF">CWI75_16470</name>
</gene>
<evidence type="ECO:0000256" key="2">
    <source>
        <dbReference type="ARBA" id="ARBA00022722"/>
    </source>
</evidence>
<organism evidence="10 11">
    <name type="scientific">Kineobactrum sediminis</name>
    <dbReference type="NCBI Taxonomy" id="1905677"/>
    <lineage>
        <taxon>Bacteria</taxon>
        <taxon>Pseudomonadati</taxon>
        <taxon>Pseudomonadota</taxon>
        <taxon>Gammaproteobacteria</taxon>
        <taxon>Cellvibrionales</taxon>
        <taxon>Halieaceae</taxon>
        <taxon>Kineobactrum</taxon>
    </lineage>
</organism>
<keyword evidence="1 5" id="KW-0963">Cytoplasm</keyword>
<evidence type="ECO:0000256" key="5">
    <source>
        <dbReference type="HAMAP-Rule" id="MF_00378"/>
    </source>
</evidence>
<reference evidence="11" key="1">
    <citation type="submission" date="2017-11" db="EMBL/GenBank/DDBJ databases">
        <title>The draft genome sequence of Chromatocurvus sp. F02.</title>
        <authorList>
            <person name="Du Z.-J."/>
            <person name="Chang Y.-Q."/>
        </authorList>
    </citation>
    <scope>NUCLEOTIDE SEQUENCE [LARGE SCALE GENOMIC DNA]</scope>
    <source>
        <strain evidence="11">F02</strain>
    </source>
</reference>
<comment type="function">
    <text evidence="5">Bidirectionally degrades single-stranded DNA into large acid-insoluble oligonucleotides, which are then degraded further into small acid-soluble oligonucleotides.</text>
</comment>